<dbReference type="EMBL" id="JARKIE010000554">
    <property type="protein sequence ID" value="KAJ7628108.1"/>
    <property type="molecule type" value="Genomic_DNA"/>
</dbReference>
<organism evidence="2 3">
    <name type="scientific">Mycena rosella</name>
    <name type="common">Pink bonnet</name>
    <name type="synonym">Agaricus rosellus</name>
    <dbReference type="NCBI Taxonomy" id="1033263"/>
    <lineage>
        <taxon>Eukaryota</taxon>
        <taxon>Fungi</taxon>
        <taxon>Dikarya</taxon>
        <taxon>Basidiomycota</taxon>
        <taxon>Agaricomycotina</taxon>
        <taxon>Agaricomycetes</taxon>
        <taxon>Agaricomycetidae</taxon>
        <taxon>Agaricales</taxon>
        <taxon>Marasmiineae</taxon>
        <taxon>Mycenaceae</taxon>
        <taxon>Mycena</taxon>
    </lineage>
</organism>
<sequence>MPALPTFDPYFGFNLDEIDFDSLGPVDTSTAPVLSMDDYAFLNSFTTPAITENPIITTSTLGAAAHPVPNAGTSMGGSMGIFAVTTNTTTASKKRKSGKQGGARRRRQRAPPAPRPRKKHRNAGPRRVGSAPAPERQCTNLSVLLRRWATERALLEAAASTYGGAAIFGCHRDAEGPAISLINVMAY</sequence>
<dbReference type="Proteomes" id="UP001221757">
    <property type="component" value="Unassembled WGS sequence"/>
</dbReference>
<keyword evidence="3" id="KW-1185">Reference proteome</keyword>
<proteinExistence type="predicted"/>
<evidence type="ECO:0000313" key="2">
    <source>
        <dbReference type="EMBL" id="KAJ7628108.1"/>
    </source>
</evidence>
<dbReference type="AlphaFoldDB" id="A0AAD7FMU8"/>
<feature type="compositionally biased region" description="Basic residues" evidence="1">
    <location>
        <begin position="92"/>
        <end position="124"/>
    </location>
</feature>
<protein>
    <submittedName>
        <fullName evidence="2">Uncharacterized protein</fullName>
    </submittedName>
</protein>
<feature type="region of interest" description="Disordered" evidence="1">
    <location>
        <begin position="85"/>
        <end position="135"/>
    </location>
</feature>
<reference evidence="2" key="1">
    <citation type="submission" date="2023-03" db="EMBL/GenBank/DDBJ databases">
        <title>Massive genome expansion in bonnet fungi (Mycena s.s.) driven by repeated elements and novel gene families across ecological guilds.</title>
        <authorList>
            <consortium name="Lawrence Berkeley National Laboratory"/>
            <person name="Harder C.B."/>
            <person name="Miyauchi S."/>
            <person name="Viragh M."/>
            <person name="Kuo A."/>
            <person name="Thoen E."/>
            <person name="Andreopoulos B."/>
            <person name="Lu D."/>
            <person name="Skrede I."/>
            <person name="Drula E."/>
            <person name="Henrissat B."/>
            <person name="Morin E."/>
            <person name="Kohler A."/>
            <person name="Barry K."/>
            <person name="LaButti K."/>
            <person name="Morin E."/>
            <person name="Salamov A."/>
            <person name="Lipzen A."/>
            <person name="Mereny Z."/>
            <person name="Hegedus B."/>
            <person name="Baldrian P."/>
            <person name="Stursova M."/>
            <person name="Weitz H."/>
            <person name="Taylor A."/>
            <person name="Grigoriev I.V."/>
            <person name="Nagy L.G."/>
            <person name="Martin F."/>
            <person name="Kauserud H."/>
        </authorList>
    </citation>
    <scope>NUCLEOTIDE SEQUENCE</scope>
    <source>
        <strain evidence="2">CBHHK067</strain>
    </source>
</reference>
<name>A0AAD7FMU8_MYCRO</name>
<accession>A0AAD7FMU8</accession>
<evidence type="ECO:0000256" key="1">
    <source>
        <dbReference type="SAM" id="MobiDB-lite"/>
    </source>
</evidence>
<gene>
    <name evidence="2" type="ORF">B0H17DRAFT_1150722</name>
</gene>
<comment type="caution">
    <text evidence="2">The sequence shown here is derived from an EMBL/GenBank/DDBJ whole genome shotgun (WGS) entry which is preliminary data.</text>
</comment>
<evidence type="ECO:0000313" key="3">
    <source>
        <dbReference type="Proteomes" id="UP001221757"/>
    </source>
</evidence>